<sequence length="65" mass="7753">MFTEEEKKFLQAELLMKIEENIGNYKSFKDLNSEDCLRMEILRKINPGGFELLKNRVEEMILKTI</sequence>
<organism evidence="1 2">
    <name type="scientific">Paenimyroides ummariense</name>
    <dbReference type="NCBI Taxonomy" id="913024"/>
    <lineage>
        <taxon>Bacteria</taxon>
        <taxon>Pseudomonadati</taxon>
        <taxon>Bacteroidota</taxon>
        <taxon>Flavobacteriia</taxon>
        <taxon>Flavobacteriales</taxon>
        <taxon>Flavobacteriaceae</taxon>
        <taxon>Paenimyroides</taxon>
    </lineage>
</organism>
<keyword evidence="2" id="KW-1185">Reference proteome</keyword>
<evidence type="ECO:0000313" key="1">
    <source>
        <dbReference type="EMBL" id="SFO28728.1"/>
    </source>
</evidence>
<accession>A0A1I5FY29</accession>
<evidence type="ECO:0000313" key="2">
    <source>
        <dbReference type="Proteomes" id="UP000199036"/>
    </source>
</evidence>
<dbReference type="EMBL" id="FOVI01000033">
    <property type="protein sequence ID" value="SFO28728.1"/>
    <property type="molecule type" value="Genomic_DNA"/>
</dbReference>
<gene>
    <name evidence="1" type="ORF">SAMN05421741_13310</name>
</gene>
<proteinExistence type="predicted"/>
<reference evidence="2" key="1">
    <citation type="submission" date="2016-10" db="EMBL/GenBank/DDBJ databases">
        <authorList>
            <person name="Varghese N."/>
            <person name="Submissions S."/>
        </authorList>
    </citation>
    <scope>NUCLEOTIDE SEQUENCE [LARGE SCALE GENOMIC DNA]</scope>
    <source>
        <strain evidence="2">DS-12</strain>
    </source>
</reference>
<name>A0A1I5FY29_9FLAO</name>
<protein>
    <submittedName>
        <fullName evidence="1">Uncharacterized protein</fullName>
    </submittedName>
</protein>
<dbReference type="RefSeq" id="WP_091526082.1">
    <property type="nucleotide sequence ID" value="NZ_FOVI01000033.1"/>
</dbReference>
<dbReference type="AlphaFoldDB" id="A0A1I5FY29"/>
<dbReference type="Proteomes" id="UP000199036">
    <property type="component" value="Unassembled WGS sequence"/>
</dbReference>